<evidence type="ECO:0000313" key="8">
    <source>
        <dbReference type="EMBL" id="CAK8995783.1"/>
    </source>
</evidence>
<dbReference type="Gene3D" id="1.10.287.630">
    <property type="entry name" value="Helix hairpin bin"/>
    <property type="match status" value="1"/>
</dbReference>
<evidence type="ECO:0000256" key="4">
    <source>
        <dbReference type="ARBA" id="ARBA00023136"/>
    </source>
</evidence>
<gene>
    <name evidence="8" type="ORF">SCF082_LOCUS4507</name>
</gene>
<organism evidence="8 9">
    <name type="scientific">Durusdinium trenchii</name>
    <dbReference type="NCBI Taxonomy" id="1381693"/>
    <lineage>
        <taxon>Eukaryota</taxon>
        <taxon>Sar</taxon>
        <taxon>Alveolata</taxon>
        <taxon>Dinophyceae</taxon>
        <taxon>Suessiales</taxon>
        <taxon>Symbiodiniaceae</taxon>
        <taxon>Durusdinium</taxon>
    </lineage>
</organism>
<accession>A0ABP0I0L6</accession>
<feature type="region of interest" description="Disordered" evidence="5">
    <location>
        <begin position="633"/>
        <end position="654"/>
    </location>
</feature>
<dbReference type="SUPFAM" id="SSF81324">
    <property type="entry name" value="Voltage-gated potassium channels"/>
    <property type="match status" value="1"/>
</dbReference>
<dbReference type="SUPFAM" id="SSF51206">
    <property type="entry name" value="cAMP-binding domain-like"/>
    <property type="match status" value="1"/>
</dbReference>
<dbReference type="PANTHER" id="PTHR10217">
    <property type="entry name" value="VOLTAGE AND LIGAND GATED POTASSIUM CHANNEL"/>
    <property type="match status" value="1"/>
</dbReference>
<dbReference type="InterPro" id="IPR018490">
    <property type="entry name" value="cNMP-bd_dom_sf"/>
</dbReference>
<evidence type="ECO:0000256" key="3">
    <source>
        <dbReference type="ARBA" id="ARBA00022989"/>
    </source>
</evidence>
<evidence type="ECO:0000256" key="6">
    <source>
        <dbReference type="SAM" id="Phobius"/>
    </source>
</evidence>
<feature type="domain" description="Ion transport" evidence="7">
    <location>
        <begin position="135"/>
        <end position="394"/>
    </location>
</feature>
<dbReference type="PRINTS" id="PR01463">
    <property type="entry name" value="EAGCHANLFMLY"/>
</dbReference>
<proteinExistence type="predicted"/>
<dbReference type="PANTHER" id="PTHR10217:SF435">
    <property type="entry name" value="POTASSIUM VOLTAGE-GATED CHANNEL PROTEIN EAG"/>
    <property type="match status" value="1"/>
</dbReference>
<feature type="transmembrane region" description="Helical" evidence="6">
    <location>
        <begin position="279"/>
        <end position="300"/>
    </location>
</feature>
<evidence type="ECO:0000256" key="5">
    <source>
        <dbReference type="SAM" id="MobiDB-lite"/>
    </source>
</evidence>
<evidence type="ECO:0000256" key="2">
    <source>
        <dbReference type="ARBA" id="ARBA00022692"/>
    </source>
</evidence>
<dbReference type="InterPro" id="IPR005821">
    <property type="entry name" value="Ion_trans_dom"/>
</dbReference>
<keyword evidence="4 6" id="KW-0472">Membrane</keyword>
<dbReference type="EMBL" id="CAXAMM010002336">
    <property type="protein sequence ID" value="CAK8995783.1"/>
    <property type="molecule type" value="Genomic_DNA"/>
</dbReference>
<keyword evidence="8" id="KW-0407">Ion channel</keyword>
<evidence type="ECO:0000259" key="7">
    <source>
        <dbReference type="Pfam" id="PF00520"/>
    </source>
</evidence>
<keyword evidence="9" id="KW-1185">Reference proteome</keyword>
<dbReference type="Gene3D" id="1.10.287.70">
    <property type="match status" value="1"/>
</dbReference>
<comment type="caution">
    <text evidence="8">The sequence shown here is derived from an EMBL/GenBank/DDBJ whole genome shotgun (WGS) entry which is preliminary data.</text>
</comment>
<protein>
    <recommendedName>
        <fullName evidence="7">Ion transport domain-containing protein</fullName>
    </recommendedName>
</protein>
<keyword evidence="2 6" id="KW-0812">Transmembrane</keyword>
<feature type="transmembrane region" description="Helical" evidence="6">
    <location>
        <begin position="334"/>
        <end position="351"/>
    </location>
</feature>
<dbReference type="GO" id="GO:0034220">
    <property type="term" value="P:monoatomic ion transmembrane transport"/>
    <property type="evidence" value="ECO:0007669"/>
    <property type="project" value="UniProtKB-KW"/>
</dbReference>
<name>A0ABP0I0L6_9DINO</name>
<evidence type="ECO:0000256" key="1">
    <source>
        <dbReference type="ARBA" id="ARBA00004141"/>
    </source>
</evidence>
<reference evidence="8 9" key="1">
    <citation type="submission" date="2024-02" db="EMBL/GenBank/DDBJ databases">
        <authorList>
            <person name="Chen Y."/>
            <person name="Shah S."/>
            <person name="Dougan E. K."/>
            <person name="Thang M."/>
            <person name="Chan C."/>
        </authorList>
    </citation>
    <scope>NUCLEOTIDE SEQUENCE [LARGE SCALE GENOMIC DNA]</scope>
</reference>
<comment type="subcellular location">
    <subcellularLocation>
        <location evidence="1">Membrane</location>
        <topology evidence="1">Multi-pass membrane protein</topology>
    </subcellularLocation>
</comment>
<dbReference type="Proteomes" id="UP001642464">
    <property type="component" value="Unassembled WGS sequence"/>
</dbReference>
<dbReference type="InterPro" id="IPR050818">
    <property type="entry name" value="KCNH_animal-type"/>
</dbReference>
<keyword evidence="8" id="KW-0813">Transport</keyword>
<feature type="transmembrane region" description="Helical" evidence="6">
    <location>
        <begin position="166"/>
        <end position="189"/>
    </location>
</feature>
<keyword evidence="3 6" id="KW-1133">Transmembrane helix</keyword>
<evidence type="ECO:0000313" key="9">
    <source>
        <dbReference type="Proteomes" id="UP001642464"/>
    </source>
</evidence>
<dbReference type="InterPro" id="IPR003938">
    <property type="entry name" value="K_chnl_volt-dep_EAG/ELK/ERG"/>
</dbReference>
<feature type="transmembrane region" description="Helical" evidence="6">
    <location>
        <begin position="134"/>
        <end position="154"/>
    </location>
</feature>
<feature type="transmembrane region" description="Helical" evidence="6">
    <location>
        <begin position="363"/>
        <end position="381"/>
    </location>
</feature>
<dbReference type="Pfam" id="PF00520">
    <property type="entry name" value="Ion_trans"/>
    <property type="match status" value="1"/>
</dbReference>
<keyword evidence="8" id="KW-0406">Ion transport</keyword>
<sequence length="675" mass="77008">MSEQWRPILHQLTTELERQSARLRELEAQRLLLATAESSNHLRRSEMSIAPVSEGMRSRQGSPSIDESSPAEVWNVKEEKEAVEAPEESRPRSLATRMSTFNFSIIRATKTTRSKPSENKKKPRYVINPQSNYYAYWQLLTTIALVFVVIVVPYQVGLLELQWDPLMMISCAVDGIFVTDMVIQFFTMYPKTTARGIQWEDSLQKIARKYVTTWFPIDLITIIPFDIIELASGADHMGAFKGTKAIRALRLLKLMRILKNLKWLHKFEIAVSIPYQQFALVRFLFVLLIVCHWLACVWAMTLQLNDPLAEPPIPTWIEEVEAADAEDRTEPMRLYLTAFYFCSYTMTSVGYGDIFPRNIVERVVCTMIILTAGLCWAYVLGEVCAIVSDMNSETQAFRKKMTDLNTMMWEQGLPYELRCRLRSFFLQNRHQALHVTRQRLRDSMSPQLQSEVCIALNLAWIRKVTFFSQFMELIEETEERGLDVDPFRMCIADISRELDCGAFAQGERFDNVQVLYILSKGLVALNSRVGTNGAVWGEDFVLSDKSLIRPVRGFALTYLEVLHLTRANFMKVIERRRFSCPQLGQIVRKFCVRLAARRGILQHAQQAQKLMEAAAASEAMRSAQLETSSIAAVAHGGSSPTSPTSFPSPAPPRISKEMLAKQQSFGMVPGQLEDF</sequence>
<feature type="region of interest" description="Disordered" evidence="5">
    <location>
        <begin position="44"/>
        <end position="71"/>
    </location>
</feature>